<keyword evidence="4" id="KW-1185">Reference proteome</keyword>
<gene>
    <name evidence="2" type="ORF">GPM918_LOCUS10448</name>
    <name evidence="3" type="ORF">SRO942_LOCUS10449</name>
</gene>
<comment type="similarity">
    <text evidence="1">Belongs to the TFIIF alpha subunit family.</text>
</comment>
<dbReference type="EMBL" id="CAJNOQ010002058">
    <property type="protein sequence ID" value="CAF0936073.1"/>
    <property type="molecule type" value="Genomic_DNA"/>
</dbReference>
<dbReference type="InterPro" id="IPR008851">
    <property type="entry name" value="TFIIF-alpha"/>
</dbReference>
<reference evidence="2" key="1">
    <citation type="submission" date="2021-02" db="EMBL/GenBank/DDBJ databases">
        <authorList>
            <person name="Nowell W R."/>
        </authorList>
    </citation>
    <scope>NUCLEOTIDE SEQUENCE</scope>
</reference>
<comment type="subcellular location">
    <subcellularLocation>
        <location evidence="1">Nucleus</location>
    </subcellularLocation>
</comment>
<keyword evidence="1" id="KW-0804">Transcription</keyword>
<keyword evidence="1" id="KW-0539">Nucleus</keyword>
<dbReference type="GO" id="GO:0032968">
    <property type="term" value="P:positive regulation of transcription elongation by RNA polymerase II"/>
    <property type="evidence" value="ECO:0007669"/>
    <property type="project" value="InterPro"/>
</dbReference>
<dbReference type="GO" id="GO:0003677">
    <property type="term" value="F:DNA binding"/>
    <property type="evidence" value="ECO:0007669"/>
    <property type="project" value="UniProtKB-KW"/>
</dbReference>
<proteinExistence type="inferred from homology"/>
<protein>
    <recommendedName>
        <fullName evidence="1">Transcription initiation factor IIF subunit alpha</fullName>
    </recommendedName>
</protein>
<dbReference type="InterPro" id="IPR036388">
    <property type="entry name" value="WH-like_DNA-bd_sf"/>
</dbReference>
<dbReference type="EMBL" id="CAJOBC010002058">
    <property type="protein sequence ID" value="CAF3713255.1"/>
    <property type="molecule type" value="Genomic_DNA"/>
</dbReference>
<evidence type="ECO:0000313" key="4">
    <source>
        <dbReference type="Proteomes" id="UP000663829"/>
    </source>
</evidence>
<dbReference type="Proteomes" id="UP000681722">
    <property type="component" value="Unassembled WGS sequence"/>
</dbReference>
<dbReference type="Pfam" id="PF05793">
    <property type="entry name" value="TFIIF_alpha"/>
    <property type="match status" value="1"/>
</dbReference>
<dbReference type="SUPFAM" id="SSF46785">
    <property type="entry name" value="Winged helix' DNA-binding domain"/>
    <property type="match status" value="1"/>
</dbReference>
<name>A0A814C0M9_9BILA</name>
<feature type="non-terminal residue" evidence="2">
    <location>
        <position position="1"/>
    </location>
</feature>
<keyword evidence="1" id="KW-0238">DNA-binding</keyword>
<evidence type="ECO:0000256" key="1">
    <source>
        <dbReference type="RuleBase" id="RU366044"/>
    </source>
</evidence>
<dbReference type="Gene3D" id="1.10.10.10">
    <property type="entry name" value="Winged helix-like DNA-binding domain superfamily/Winged helix DNA-binding domain"/>
    <property type="match status" value="1"/>
</dbReference>
<dbReference type="GO" id="GO:0006367">
    <property type="term" value="P:transcription initiation at RNA polymerase II promoter"/>
    <property type="evidence" value="ECO:0007669"/>
    <property type="project" value="InterPro"/>
</dbReference>
<keyword evidence="1" id="KW-0805">Transcription regulation</keyword>
<evidence type="ECO:0000313" key="3">
    <source>
        <dbReference type="EMBL" id="CAF3713255.1"/>
    </source>
</evidence>
<comment type="function">
    <text evidence="1">TFIIF is a general transcription initiation factor that binds to RNA polymerase II and helps to recruit it to the initiation complex in collaboration with TFIIB. It promotes transcription elongation.</text>
</comment>
<sequence length="70" mass="8128">DAVTEEKIRELLLRRPMTFGELIQKFIPKKQNMTAEQKDEIIKALAAILQKINYESKLVNGKTRLSLKRS</sequence>
<dbReference type="Proteomes" id="UP000663829">
    <property type="component" value="Unassembled WGS sequence"/>
</dbReference>
<dbReference type="InterPro" id="IPR036390">
    <property type="entry name" value="WH_DNA-bd_sf"/>
</dbReference>
<comment type="caution">
    <text evidence="2">The sequence shown here is derived from an EMBL/GenBank/DDBJ whole genome shotgun (WGS) entry which is preliminary data.</text>
</comment>
<organism evidence="2 4">
    <name type="scientific">Didymodactylos carnosus</name>
    <dbReference type="NCBI Taxonomy" id="1234261"/>
    <lineage>
        <taxon>Eukaryota</taxon>
        <taxon>Metazoa</taxon>
        <taxon>Spiralia</taxon>
        <taxon>Gnathifera</taxon>
        <taxon>Rotifera</taxon>
        <taxon>Eurotatoria</taxon>
        <taxon>Bdelloidea</taxon>
        <taxon>Philodinida</taxon>
        <taxon>Philodinidae</taxon>
        <taxon>Didymodactylos</taxon>
    </lineage>
</organism>
<evidence type="ECO:0000313" key="2">
    <source>
        <dbReference type="EMBL" id="CAF0936073.1"/>
    </source>
</evidence>
<accession>A0A814C0M9</accession>
<dbReference type="GO" id="GO:0005634">
    <property type="term" value="C:nucleus"/>
    <property type="evidence" value="ECO:0007669"/>
    <property type="project" value="UniProtKB-SubCell"/>
</dbReference>
<dbReference type="AlphaFoldDB" id="A0A814C0M9"/>